<dbReference type="PANTHER" id="PTHR43649:SF12">
    <property type="entry name" value="DIACETYLCHITOBIOSE BINDING PROTEIN DASA"/>
    <property type="match status" value="1"/>
</dbReference>
<dbReference type="SUPFAM" id="SSF53850">
    <property type="entry name" value="Periplasmic binding protein-like II"/>
    <property type="match status" value="1"/>
</dbReference>
<dbReference type="AlphaFoldDB" id="A0A3N2BEH4"/>
<keyword evidence="3" id="KW-1185">Reference proteome</keyword>
<evidence type="ECO:0000259" key="1">
    <source>
        <dbReference type="Pfam" id="PF12010"/>
    </source>
</evidence>
<dbReference type="InterPro" id="IPR006311">
    <property type="entry name" value="TAT_signal"/>
</dbReference>
<dbReference type="Pfam" id="PF12010">
    <property type="entry name" value="DUF3502"/>
    <property type="match status" value="1"/>
</dbReference>
<dbReference type="Proteomes" id="UP000280668">
    <property type="component" value="Unassembled WGS sequence"/>
</dbReference>
<dbReference type="PROSITE" id="PS51318">
    <property type="entry name" value="TAT"/>
    <property type="match status" value="1"/>
</dbReference>
<proteinExistence type="predicted"/>
<accession>A0A3N2BEH4</accession>
<feature type="domain" description="DUF3502" evidence="1">
    <location>
        <begin position="441"/>
        <end position="508"/>
    </location>
</feature>
<reference evidence="2 3" key="1">
    <citation type="submission" date="2018-11" db="EMBL/GenBank/DDBJ databases">
        <title>Sequencing the genomes of 1000 actinobacteria strains.</title>
        <authorList>
            <person name="Klenk H.-P."/>
        </authorList>
    </citation>
    <scope>NUCLEOTIDE SEQUENCE [LARGE SCALE GENOMIC DNA]</scope>
    <source>
        <strain evidence="2 3">DSM 11294</strain>
    </source>
</reference>
<dbReference type="InterPro" id="IPR050490">
    <property type="entry name" value="Bact_solute-bd_prot1"/>
</dbReference>
<sequence>MTSPMSSQFSRRRLLQGSLAVGGLGLLGAIAGCGNGSGAGNGTTLHSLLPGDIPQRWSEVRAHVNEALEADRGLRIDPEFISWTNYAEQEMLKFTTGERFDTALEATWLNLQQLLSDNALADMTDLWDSGNYPNLNATIDERMVEYAKYNGRLYTIPLVANFTSPPGFVIRQDLADKYGIGEVNDYETLERFLYDVKQKDPDLIPFGLDNGYVNNTVIPNPVSLFNAQAWEEANKNVQLLGTYFEGDGLSPVPFWEQQDVLDSLDRVRQYYLDGILNEDALTLDMSAVRSLFAQGRYASTTAGADGLTSSTFGPVADNVEGAAIAQVIPFADGLDARMSSTFQAANNMVAPANTETLEQVFEMMDWLSIQENHDRLSYGIEGEDWNAVGEHSYEQISGYAFPAFAMSWRTPLERDLAGMVDTDRAWVAWARDIEHFYPDRLAGFYFDSSSVSSEEAQVGAAFSEYVLPLYAGVKDVQSGLDEARTALENAGYETVVEEYQRQALEFLADS</sequence>
<dbReference type="PANTHER" id="PTHR43649">
    <property type="entry name" value="ARABINOSE-BINDING PROTEIN-RELATED"/>
    <property type="match status" value="1"/>
</dbReference>
<dbReference type="EMBL" id="RKHK01000001">
    <property type="protein sequence ID" value="ROR73444.1"/>
    <property type="molecule type" value="Genomic_DNA"/>
</dbReference>
<dbReference type="Gene3D" id="3.40.190.10">
    <property type="entry name" value="Periplasmic binding protein-like II"/>
    <property type="match status" value="1"/>
</dbReference>
<evidence type="ECO:0000313" key="3">
    <source>
        <dbReference type="Proteomes" id="UP000280668"/>
    </source>
</evidence>
<evidence type="ECO:0000313" key="2">
    <source>
        <dbReference type="EMBL" id="ROR73444.1"/>
    </source>
</evidence>
<name>A0A3N2BEH4_9MICO</name>
<protein>
    <submittedName>
        <fullName evidence="2">Carbohydrate ABC transporter substrate-binding protein (CUT1 family)</fullName>
    </submittedName>
</protein>
<comment type="caution">
    <text evidence="2">The sequence shown here is derived from an EMBL/GenBank/DDBJ whole genome shotgun (WGS) entry which is preliminary data.</text>
</comment>
<dbReference type="InterPro" id="IPR022627">
    <property type="entry name" value="DUF3502"/>
</dbReference>
<organism evidence="2 3">
    <name type="scientific">Bogoriella caseilytica</name>
    <dbReference type="NCBI Taxonomy" id="56055"/>
    <lineage>
        <taxon>Bacteria</taxon>
        <taxon>Bacillati</taxon>
        <taxon>Actinomycetota</taxon>
        <taxon>Actinomycetes</taxon>
        <taxon>Micrococcales</taxon>
        <taxon>Bogoriellaceae</taxon>
        <taxon>Bogoriella</taxon>
    </lineage>
</organism>
<gene>
    <name evidence="2" type="ORF">EDD31_1825</name>
</gene>